<dbReference type="OrthoDB" id="4234089at2"/>
<dbReference type="EMBL" id="SUMC01000192">
    <property type="protein sequence ID" value="TJZ95064.1"/>
    <property type="molecule type" value="Genomic_DNA"/>
</dbReference>
<name>A0A4U0S3C3_9ACTN</name>
<organism evidence="1 2">
    <name type="scientific">Actinacidiphila oryziradicis</name>
    <dbReference type="NCBI Taxonomy" id="2571141"/>
    <lineage>
        <taxon>Bacteria</taxon>
        <taxon>Bacillati</taxon>
        <taxon>Actinomycetota</taxon>
        <taxon>Actinomycetes</taxon>
        <taxon>Kitasatosporales</taxon>
        <taxon>Streptomycetaceae</taxon>
        <taxon>Actinacidiphila</taxon>
    </lineage>
</organism>
<sequence>MLSFKRFDLSGFELSKETLELIRKQQELHDRHRSYRAENADCARQYVTDSRGGRTGAYYVPALRRADEELRELEAQAIAESKPLPDREEFMVQARARVAEYERLEPALAHAVKQAEDRVTEAIKHELPALASQGFAQSEKAKKEYIAAVAKAETARAKMQDSVSRFLWAVSGGELTRPKWRGFSGQLGDEINAWQTTPDGKLTYQSAWDLGLVDQYQGNRAECDGFIAPPEEDAA</sequence>
<gene>
    <name evidence="1" type="ORF">FCI23_52605</name>
</gene>
<reference evidence="1 2" key="1">
    <citation type="submission" date="2019-04" db="EMBL/GenBank/DDBJ databases">
        <title>Streptomyces oryziradicis sp. nov., a novel actinomycete isolated from rhizosphere soil of rice (Oryza sativa L.).</title>
        <authorList>
            <person name="Li C."/>
        </authorList>
    </citation>
    <scope>NUCLEOTIDE SEQUENCE [LARGE SCALE GENOMIC DNA]</scope>
    <source>
        <strain evidence="1 2">NEAU-C40</strain>
    </source>
</reference>
<keyword evidence="2" id="KW-1185">Reference proteome</keyword>
<protein>
    <submittedName>
        <fullName evidence="1">Uncharacterized protein</fullName>
    </submittedName>
</protein>
<proteinExistence type="predicted"/>
<accession>A0A4U0S3C3</accession>
<dbReference type="AlphaFoldDB" id="A0A4U0S3C3"/>
<comment type="caution">
    <text evidence="1">The sequence shown here is derived from an EMBL/GenBank/DDBJ whole genome shotgun (WGS) entry which is preliminary data.</text>
</comment>
<dbReference type="Proteomes" id="UP000305778">
    <property type="component" value="Unassembled WGS sequence"/>
</dbReference>
<dbReference type="RefSeq" id="WP_136731055.1">
    <property type="nucleotide sequence ID" value="NZ_SUMC01000192.1"/>
</dbReference>
<evidence type="ECO:0000313" key="1">
    <source>
        <dbReference type="EMBL" id="TJZ95064.1"/>
    </source>
</evidence>
<evidence type="ECO:0000313" key="2">
    <source>
        <dbReference type="Proteomes" id="UP000305778"/>
    </source>
</evidence>